<dbReference type="AlphaFoldDB" id="A0A9P8G623"/>
<dbReference type="Proteomes" id="UP000767238">
    <property type="component" value="Unassembled WGS sequence"/>
</dbReference>
<comment type="caution">
    <text evidence="1">The sequence shown here is derived from an EMBL/GenBank/DDBJ whole genome shotgun (WGS) entry which is preliminary data.</text>
</comment>
<feature type="non-terminal residue" evidence="1">
    <location>
        <position position="147"/>
    </location>
</feature>
<dbReference type="EMBL" id="JAHFYH010000201">
    <property type="protein sequence ID" value="KAH0209905.1"/>
    <property type="molecule type" value="Genomic_DNA"/>
</dbReference>
<evidence type="ECO:0000313" key="2">
    <source>
        <dbReference type="Proteomes" id="UP000767238"/>
    </source>
</evidence>
<sequence>MPGIAADGESDDPELVVEVDEETMVLLDEDDNLVLDEVDLRLLVCGLTTLLDVCFDPGDVLTRDAVEEDPLLLVLVEDGRLVLLNLVEDLIEVLMLAIVDDVEIFLLLDLVDDTLVTGLIEDDDGLKVDWVGFDDVFFDEGETFEIV</sequence>
<reference evidence="1" key="1">
    <citation type="journal article" date="2021" name="J Fungi (Basel)">
        <title>Virulence traits and population genomics of the black yeast Aureobasidium melanogenum.</title>
        <authorList>
            <person name="Cernosa A."/>
            <person name="Sun X."/>
            <person name="Gostincar C."/>
            <person name="Fang C."/>
            <person name="Gunde-Cimerman N."/>
            <person name="Song Z."/>
        </authorList>
    </citation>
    <scope>NUCLEOTIDE SEQUENCE</scope>
    <source>
        <strain evidence="1">EXF-8016</strain>
    </source>
</reference>
<gene>
    <name evidence="1" type="ORF">KCV03_g10223</name>
</gene>
<evidence type="ECO:0000313" key="1">
    <source>
        <dbReference type="EMBL" id="KAH0209905.1"/>
    </source>
</evidence>
<name>A0A9P8G623_AURME</name>
<reference evidence="1" key="2">
    <citation type="submission" date="2021-08" db="EMBL/GenBank/DDBJ databases">
        <authorList>
            <person name="Gostincar C."/>
            <person name="Sun X."/>
            <person name="Song Z."/>
            <person name="Gunde-Cimerman N."/>
        </authorList>
    </citation>
    <scope>NUCLEOTIDE SEQUENCE</scope>
    <source>
        <strain evidence="1">EXF-8016</strain>
    </source>
</reference>
<accession>A0A9P8G623</accession>
<proteinExistence type="predicted"/>
<protein>
    <submittedName>
        <fullName evidence="1">Uncharacterized protein</fullName>
    </submittedName>
</protein>
<organism evidence="1 2">
    <name type="scientific">Aureobasidium melanogenum</name>
    <name type="common">Aureobasidium pullulans var. melanogenum</name>
    <dbReference type="NCBI Taxonomy" id="46634"/>
    <lineage>
        <taxon>Eukaryota</taxon>
        <taxon>Fungi</taxon>
        <taxon>Dikarya</taxon>
        <taxon>Ascomycota</taxon>
        <taxon>Pezizomycotina</taxon>
        <taxon>Dothideomycetes</taxon>
        <taxon>Dothideomycetidae</taxon>
        <taxon>Dothideales</taxon>
        <taxon>Saccotheciaceae</taxon>
        <taxon>Aureobasidium</taxon>
    </lineage>
</organism>